<dbReference type="PANTHER" id="PTHR43649">
    <property type="entry name" value="ARABINOSE-BINDING PROTEIN-RELATED"/>
    <property type="match status" value="1"/>
</dbReference>
<comment type="subcellular location">
    <subcellularLocation>
        <location evidence="1">Periplasm</location>
    </subcellularLocation>
</comment>
<evidence type="ECO:0000256" key="1">
    <source>
        <dbReference type="ARBA" id="ARBA00004418"/>
    </source>
</evidence>
<dbReference type="GO" id="GO:0042597">
    <property type="term" value="C:periplasmic space"/>
    <property type="evidence" value="ECO:0007669"/>
    <property type="project" value="UniProtKB-SubCell"/>
</dbReference>
<name>A0A2W5DHW7_9BURK</name>
<gene>
    <name evidence="4" type="ORF">DI603_18800</name>
</gene>
<dbReference type="Proteomes" id="UP000249633">
    <property type="component" value="Unassembled WGS sequence"/>
</dbReference>
<evidence type="ECO:0000256" key="2">
    <source>
        <dbReference type="ARBA" id="ARBA00008520"/>
    </source>
</evidence>
<comment type="similarity">
    <text evidence="2">Belongs to the bacterial solute-binding protein 1 family.</text>
</comment>
<dbReference type="EMBL" id="QFOD01000021">
    <property type="protein sequence ID" value="PZP28727.1"/>
    <property type="molecule type" value="Genomic_DNA"/>
</dbReference>
<proteinExistence type="inferred from homology"/>
<organism evidence="4 5">
    <name type="scientific">Roseateles depolymerans</name>
    <dbReference type="NCBI Taxonomy" id="76731"/>
    <lineage>
        <taxon>Bacteria</taxon>
        <taxon>Pseudomonadati</taxon>
        <taxon>Pseudomonadota</taxon>
        <taxon>Betaproteobacteria</taxon>
        <taxon>Burkholderiales</taxon>
        <taxon>Sphaerotilaceae</taxon>
        <taxon>Roseateles</taxon>
    </lineage>
</organism>
<protein>
    <submittedName>
        <fullName evidence="4">Sugar ABC transporter substrate-binding protein</fullName>
    </submittedName>
</protein>
<dbReference type="PROSITE" id="PS51318">
    <property type="entry name" value="TAT"/>
    <property type="match status" value="1"/>
</dbReference>
<dbReference type="InterPro" id="IPR006059">
    <property type="entry name" value="SBP"/>
</dbReference>
<feature type="signal peptide" evidence="3">
    <location>
        <begin position="1"/>
        <end position="30"/>
    </location>
</feature>
<keyword evidence="3" id="KW-0732">Signal</keyword>
<reference evidence="4 5" key="1">
    <citation type="submission" date="2017-08" db="EMBL/GenBank/DDBJ databases">
        <title>Infants hospitalized years apart are colonized by the same room-sourced microbial strains.</title>
        <authorList>
            <person name="Brooks B."/>
            <person name="Olm M.R."/>
            <person name="Firek B.A."/>
            <person name="Baker R."/>
            <person name="Thomas B.C."/>
            <person name="Morowitz M.J."/>
            <person name="Banfield J.F."/>
        </authorList>
    </citation>
    <scope>NUCLEOTIDE SEQUENCE [LARGE SCALE GENOMIC DNA]</scope>
    <source>
        <strain evidence="4">S2_012_000_R2_81</strain>
    </source>
</reference>
<accession>A0A2W5DHW7</accession>
<evidence type="ECO:0000313" key="5">
    <source>
        <dbReference type="Proteomes" id="UP000249633"/>
    </source>
</evidence>
<feature type="chain" id="PRO_5016016980" evidence="3">
    <location>
        <begin position="31"/>
        <end position="425"/>
    </location>
</feature>
<dbReference type="Gene3D" id="3.40.190.10">
    <property type="entry name" value="Periplasmic binding protein-like II"/>
    <property type="match status" value="1"/>
</dbReference>
<comment type="caution">
    <text evidence="4">The sequence shown here is derived from an EMBL/GenBank/DDBJ whole genome shotgun (WGS) entry which is preliminary data.</text>
</comment>
<dbReference type="Pfam" id="PF13416">
    <property type="entry name" value="SBP_bac_8"/>
    <property type="match status" value="1"/>
</dbReference>
<dbReference type="AlphaFoldDB" id="A0A2W5DHW7"/>
<dbReference type="InterPro" id="IPR050490">
    <property type="entry name" value="Bact_solute-bd_prot1"/>
</dbReference>
<dbReference type="InterPro" id="IPR006311">
    <property type="entry name" value="TAT_signal"/>
</dbReference>
<dbReference type="PANTHER" id="PTHR43649:SF32">
    <property type="entry name" value="SUGAR BINDING SECRETED PROTEIN"/>
    <property type="match status" value="1"/>
</dbReference>
<evidence type="ECO:0000313" key="4">
    <source>
        <dbReference type="EMBL" id="PZP28727.1"/>
    </source>
</evidence>
<evidence type="ECO:0000256" key="3">
    <source>
        <dbReference type="SAM" id="SignalP"/>
    </source>
</evidence>
<dbReference type="SUPFAM" id="SSF53850">
    <property type="entry name" value="Periplasmic binding protein-like II"/>
    <property type="match status" value="1"/>
</dbReference>
<sequence length="425" mass="45639">MSNATSPPVIGLCRRSLLLAPLALAGAAHALPAAQPLTLASFPDLDRAAKAEQAAWDRAHPGTPLRIVSRNYADHHNAMSAVLATGSGQPDVMALDLRFIGKFAAGGGLEDLLQSPYDAGPLLAGLPAFSVTQGRSPKGALVAMPTDIGPGTLLYRQDLLQRAGLQEGDLTASWPGFIAAGRELKRATGAALLTDAAELRDILLRVGLQDGEGIYFGRQGEVLVGNERFQRAFELGLAVRRAGLDLKAPSWTNEWGAAFRQGRVATQMMGCWLAGHLKNWLAPEQAGLWRSAPLPGGLVASYGGSFYAIPRNAPNKAAAWAFIRQMVFDRATQLQSLRVLDAFPALLSAQDDAVMEEPIPYLGGQRARLLWRDIARRVPATPVHKHDSLATAVVRSAFEDVVSQNRPIPEALAEARDLVIRRARR</sequence>